<evidence type="ECO:0000256" key="5">
    <source>
        <dbReference type="ARBA" id="ARBA00022691"/>
    </source>
</evidence>
<dbReference type="GO" id="GO:0032259">
    <property type="term" value="P:methylation"/>
    <property type="evidence" value="ECO:0007669"/>
    <property type="project" value="UniProtKB-KW"/>
</dbReference>
<evidence type="ECO:0000256" key="3">
    <source>
        <dbReference type="ARBA" id="ARBA00022603"/>
    </source>
</evidence>
<dbReference type="InterPro" id="IPR000780">
    <property type="entry name" value="CheR_MeTrfase"/>
</dbReference>
<protein>
    <recommendedName>
        <fullName evidence="2">protein-glutamate O-methyltransferase</fullName>
        <ecNumber evidence="2">2.1.1.80</ecNumber>
    </recommendedName>
</protein>
<dbReference type="AlphaFoldDB" id="A0A1H7HAH7"/>
<dbReference type="STRING" id="426702.SAMN04488099_10311"/>
<keyword evidence="3 7" id="KW-0489">Methyltransferase</keyword>
<comment type="catalytic activity">
    <reaction evidence="1">
        <text>L-glutamyl-[protein] + S-adenosyl-L-methionine = [protein]-L-glutamate 5-O-methyl ester + S-adenosyl-L-homocysteine</text>
        <dbReference type="Rhea" id="RHEA:24452"/>
        <dbReference type="Rhea" id="RHEA-COMP:10208"/>
        <dbReference type="Rhea" id="RHEA-COMP:10311"/>
        <dbReference type="ChEBI" id="CHEBI:29973"/>
        <dbReference type="ChEBI" id="CHEBI:57856"/>
        <dbReference type="ChEBI" id="CHEBI:59789"/>
        <dbReference type="ChEBI" id="CHEBI:82795"/>
        <dbReference type="EC" id="2.1.1.80"/>
    </reaction>
</comment>
<organism evidence="7 8">
    <name type="scientific">Alkalibacterium pelagium</name>
    <dbReference type="NCBI Taxonomy" id="426702"/>
    <lineage>
        <taxon>Bacteria</taxon>
        <taxon>Bacillati</taxon>
        <taxon>Bacillota</taxon>
        <taxon>Bacilli</taxon>
        <taxon>Lactobacillales</taxon>
        <taxon>Carnobacteriaceae</taxon>
        <taxon>Alkalibacterium</taxon>
    </lineage>
</organism>
<dbReference type="Gene3D" id="1.10.155.10">
    <property type="entry name" value="Chemotaxis receptor methyltransferase CheR, N-terminal domain"/>
    <property type="match status" value="1"/>
</dbReference>
<dbReference type="Proteomes" id="UP000199081">
    <property type="component" value="Unassembled WGS sequence"/>
</dbReference>
<dbReference type="RefSeq" id="WP_091479065.1">
    <property type="nucleotide sequence ID" value="NZ_BJYC01000021.1"/>
</dbReference>
<dbReference type="InterPro" id="IPR029063">
    <property type="entry name" value="SAM-dependent_MTases_sf"/>
</dbReference>
<dbReference type="EMBL" id="FNZU01000003">
    <property type="protein sequence ID" value="SEK46777.1"/>
    <property type="molecule type" value="Genomic_DNA"/>
</dbReference>
<dbReference type="PANTHER" id="PTHR24422:SF19">
    <property type="entry name" value="CHEMOTAXIS PROTEIN METHYLTRANSFERASE"/>
    <property type="match status" value="1"/>
</dbReference>
<evidence type="ECO:0000256" key="4">
    <source>
        <dbReference type="ARBA" id="ARBA00022679"/>
    </source>
</evidence>
<dbReference type="SUPFAM" id="SSF47757">
    <property type="entry name" value="Chemotaxis receptor methyltransferase CheR, N-terminal domain"/>
    <property type="match status" value="1"/>
</dbReference>
<evidence type="ECO:0000256" key="2">
    <source>
        <dbReference type="ARBA" id="ARBA00012534"/>
    </source>
</evidence>
<keyword evidence="5" id="KW-0949">S-adenosyl-L-methionine</keyword>
<dbReference type="PRINTS" id="PR00996">
    <property type="entry name" value="CHERMTFRASE"/>
</dbReference>
<dbReference type="PROSITE" id="PS50123">
    <property type="entry name" value="CHER"/>
    <property type="match status" value="1"/>
</dbReference>
<dbReference type="Pfam" id="PF01739">
    <property type="entry name" value="CheR"/>
    <property type="match status" value="1"/>
</dbReference>
<dbReference type="InterPro" id="IPR036804">
    <property type="entry name" value="CheR_N_sf"/>
</dbReference>
<sequence length="259" mass="30491">MTTLDFDYFYSWVHTNLNIRLDAYKEKQLNRRIQTVMRQAGANDLKEYSTLIHGDELIRKQFLDYITINVTEFFRNKDLFEKFEELLRTDLSKKFDKITIWSAACSIGAEPYSLAMIIDRHSLPLKKKIIATDIDDTILEKAKTGIFKESELKNVSVIDRSDYFAIENNRYVLNNNIKQMVDFRKHDLVLDDFEKNLHVIVCRNVTIYFKNEIKEEIYRKMSDSLVKGGLLFTGATETIYQPEQFGLKKVSSFIYEKTV</sequence>
<evidence type="ECO:0000313" key="8">
    <source>
        <dbReference type="Proteomes" id="UP000199081"/>
    </source>
</evidence>
<dbReference type="PANTHER" id="PTHR24422">
    <property type="entry name" value="CHEMOTAXIS PROTEIN METHYLTRANSFERASE"/>
    <property type="match status" value="1"/>
</dbReference>
<dbReference type="InterPro" id="IPR022641">
    <property type="entry name" value="CheR_N"/>
</dbReference>
<gene>
    <name evidence="7" type="ORF">SAMN04488099_10311</name>
</gene>
<dbReference type="Gene3D" id="3.40.50.150">
    <property type="entry name" value="Vaccinia Virus protein VP39"/>
    <property type="match status" value="1"/>
</dbReference>
<evidence type="ECO:0000256" key="1">
    <source>
        <dbReference type="ARBA" id="ARBA00001541"/>
    </source>
</evidence>
<feature type="domain" description="CheR-type methyltransferase" evidence="6">
    <location>
        <begin position="1"/>
        <end position="259"/>
    </location>
</feature>
<dbReference type="SMART" id="SM00138">
    <property type="entry name" value="MeTrc"/>
    <property type="match status" value="1"/>
</dbReference>
<evidence type="ECO:0000313" key="7">
    <source>
        <dbReference type="EMBL" id="SEK46777.1"/>
    </source>
</evidence>
<name>A0A1H7HAH7_9LACT</name>
<dbReference type="EC" id="2.1.1.80" evidence="2"/>
<dbReference type="SUPFAM" id="SSF53335">
    <property type="entry name" value="S-adenosyl-L-methionine-dependent methyltransferases"/>
    <property type="match status" value="1"/>
</dbReference>
<keyword evidence="8" id="KW-1185">Reference proteome</keyword>
<dbReference type="GO" id="GO:0008983">
    <property type="term" value="F:protein-glutamate O-methyltransferase activity"/>
    <property type="evidence" value="ECO:0007669"/>
    <property type="project" value="UniProtKB-EC"/>
</dbReference>
<evidence type="ECO:0000259" key="6">
    <source>
        <dbReference type="PROSITE" id="PS50123"/>
    </source>
</evidence>
<dbReference type="Pfam" id="PF03705">
    <property type="entry name" value="CheR_N"/>
    <property type="match status" value="1"/>
</dbReference>
<keyword evidence="4 7" id="KW-0808">Transferase</keyword>
<accession>A0A1H7HAH7</accession>
<dbReference type="InterPro" id="IPR050903">
    <property type="entry name" value="Bact_Chemotaxis_MeTrfase"/>
</dbReference>
<dbReference type="OrthoDB" id="9816309at2"/>
<proteinExistence type="predicted"/>
<reference evidence="8" key="1">
    <citation type="submission" date="2016-10" db="EMBL/GenBank/DDBJ databases">
        <authorList>
            <person name="Varghese N."/>
            <person name="Submissions S."/>
        </authorList>
    </citation>
    <scope>NUCLEOTIDE SEQUENCE [LARGE SCALE GENOMIC DNA]</scope>
    <source>
        <strain evidence="8">DSM 19183</strain>
    </source>
</reference>
<dbReference type="InterPro" id="IPR022642">
    <property type="entry name" value="CheR_C"/>
</dbReference>